<feature type="compositionally biased region" description="Polar residues" evidence="1">
    <location>
        <begin position="93"/>
        <end position="111"/>
    </location>
</feature>
<sequence length="458" mass="48687">MTKPLGSPKSQDQQDSHRTFYGHPIVVRVKDLSWQPPVEEAPPAEEEWVSNLLGEDPYEADGEESLLMDVPPALELPPVEEPVAELPRLPITPTESKPQPASKTPTYLSHSSEGRRERLQSLITGQWKNRIMMGGLALSLFFATYWLLSTDGADEPPVDDVHQDLFVETGQLGDAPAWDASSNMVENDVTTIEPASMNSTRMASMPPRDNIVGSPANPSSKMELTAISAPDVDSPSQPSGGNGNPAWSQNPASTTIEPQDDYAPSFGPAGGSSSIPGSGSPSFDSSSVPMGSPIPNFDNASGSSQDNYQPSFQGNRPSYEETAPAYQAPSAPAGGSQYSNPSSGNNHTSHWMKTENPSRSMPGNTPGGNSGFTQSQLPSIQNGPPQDAGLPQIEAATPYNPSKFANSSNNQQPTPQDGYGFSFNPNGSTPESSTPSQDGIRAARLSGEIDTRFDSGIR</sequence>
<feature type="compositionally biased region" description="Low complexity" evidence="1">
    <location>
        <begin position="264"/>
        <end position="293"/>
    </location>
</feature>
<feature type="region of interest" description="Disordered" evidence="1">
    <location>
        <begin position="90"/>
        <end position="114"/>
    </location>
</feature>
<protein>
    <submittedName>
        <fullName evidence="2">Uncharacterized protein</fullName>
    </submittedName>
</protein>
<comment type="caution">
    <text evidence="2">The sequence shown here is derived from an EMBL/GenBank/DDBJ whole genome shotgun (WGS) entry which is preliminary data.</text>
</comment>
<feature type="compositionally biased region" description="Polar residues" evidence="1">
    <location>
        <begin position="336"/>
        <end position="363"/>
    </location>
</feature>
<evidence type="ECO:0000313" key="2">
    <source>
        <dbReference type="EMBL" id="PQO35990.1"/>
    </source>
</evidence>
<feature type="compositionally biased region" description="Polar residues" evidence="1">
    <location>
        <begin position="298"/>
        <end position="316"/>
    </location>
</feature>
<evidence type="ECO:0000313" key="3">
    <source>
        <dbReference type="Proteomes" id="UP000238322"/>
    </source>
</evidence>
<dbReference type="OrthoDB" id="278131at2"/>
<proteinExistence type="predicted"/>
<feature type="compositionally biased region" description="Polar residues" evidence="1">
    <location>
        <begin position="399"/>
        <end position="415"/>
    </location>
</feature>
<dbReference type="RefSeq" id="WP_105329279.1">
    <property type="nucleotide sequence ID" value="NZ_PUHY01000006.1"/>
</dbReference>
<feature type="compositionally biased region" description="Polar residues" evidence="1">
    <location>
        <begin position="234"/>
        <end position="257"/>
    </location>
</feature>
<reference evidence="2 3" key="1">
    <citation type="submission" date="2018-02" db="EMBL/GenBank/DDBJ databases">
        <title>Comparative genomes isolates from brazilian mangrove.</title>
        <authorList>
            <person name="Araujo J.E."/>
            <person name="Taketani R.G."/>
            <person name="Silva M.C.P."/>
            <person name="Loureco M.V."/>
            <person name="Andreote F.D."/>
        </authorList>
    </citation>
    <scope>NUCLEOTIDE SEQUENCE [LARGE SCALE GENOMIC DNA]</scope>
    <source>
        <strain evidence="2 3">Hex-1 MGV</strain>
    </source>
</reference>
<evidence type="ECO:0000256" key="1">
    <source>
        <dbReference type="SAM" id="MobiDB-lite"/>
    </source>
</evidence>
<gene>
    <name evidence="2" type="ORF">C5Y83_08670</name>
</gene>
<feature type="region of interest" description="Disordered" evidence="1">
    <location>
        <begin position="1"/>
        <end position="21"/>
    </location>
</feature>
<feature type="compositionally biased region" description="Polar residues" evidence="1">
    <location>
        <begin position="371"/>
        <end position="384"/>
    </location>
</feature>
<dbReference type="Proteomes" id="UP000238322">
    <property type="component" value="Unassembled WGS sequence"/>
</dbReference>
<feature type="region of interest" description="Disordered" evidence="1">
    <location>
        <begin position="197"/>
        <end position="458"/>
    </location>
</feature>
<dbReference type="AlphaFoldDB" id="A0A2S8FVB4"/>
<accession>A0A2S8FVB4</accession>
<organism evidence="2 3">
    <name type="scientific">Blastopirellula marina</name>
    <dbReference type="NCBI Taxonomy" id="124"/>
    <lineage>
        <taxon>Bacteria</taxon>
        <taxon>Pseudomonadati</taxon>
        <taxon>Planctomycetota</taxon>
        <taxon>Planctomycetia</taxon>
        <taxon>Pirellulales</taxon>
        <taxon>Pirellulaceae</taxon>
        <taxon>Blastopirellula</taxon>
    </lineage>
</organism>
<feature type="compositionally biased region" description="Polar residues" evidence="1">
    <location>
        <begin position="423"/>
        <end position="437"/>
    </location>
</feature>
<feature type="compositionally biased region" description="Basic and acidic residues" evidence="1">
    <location>
        <begin position="447"/>
        <end position="458"/>
    </location>
</feature>
<dbReference type="EMBL" id="PUHY01000006">
    <property type="protein sequence ID" value="PQO35990.1"/>
    <property type="molecule type" value="Genomic_DNA"/>
</dbReference>
<name>A0A2S8FVB4_9BACT</name>